<dbReference type="InterPro" id="IPR005119">
    <property type="entry name" value="LysR_subst-bd"/>
</dbReference>
<sequence>MTVVTARDPAADLQHALLTRLKLRQLSLVQAIDRHRTLGRVAAEMRLSQPAITKALREVEDIFGSTLFERTPRGLLPTPAGDAVLHYARRWLAELEATTRVLTSLEAGRGGRLRVGLTQQVPQQLLSAALAHLLDRRPRMAVLTREGTTDELVAALLARELDCAIGRSYDGDATGLVQEAIYQQEPCLVVSAKSVRRLSRGPLDWARLAQLDWILPPPNTPMRRTYNAVFVGAGVQPPTPMLETTSIRSMETVLRSEPNAITIFARDVVAEMERAGHWAALPYRLSWNLPPVSFFTLKELEGHPMVMSLRAVVVQTAQGMQRKAGEERLAEASRRGRIVSAR</sequence>
<organism evidence="7 8">
    <name type="scientific">Variovorax defluvii</name>
    <dbReference type="NCBI Taxonomy" id="913761"/>
    <lineage>
        <taxon>Bacteria</taxon>
        <taxon>Pseudomonadati</taxon>
        <taxon>Pseudomonadota</taxon>
        <taxon>Betaproteobacteria</taxon>
        <taxon>Burkholderiales</taxon>
        <taxon>Comamonadaceae</taxon>
        <taxon>Variovorax</taxon>
    </lineage>
</organism>
<dbReference type="Pfam" id="PF03466">
    <property type="entry name" value="LysR_substrate"/>
    <property type="match status" value="1"/>
</dbReference>
<dbReference type="InterPro" id="IPR036388">
    <property type="entry name" value="WH-like_DNA-bd_sf"/>
</dbReference>
<dbReference type="SUPFAM" id="SSF53850">
    <property type="entry name" value="Periplasmic binding protein-like II"/>
    <property type="match status" value="1"/>
</dbReference>
<dbReference type="Gene3D" id="3.40.190.290">
    <property type="match status" value="1"/>
</dbReference>
<gene>
    <name evidence="7" type="ORF">GCM10023165_40300</name>
</gene>
<dbReference type="EMBL" id="BAABGJ010000076">
    <property type="protein sequence ID" value="GAA4351796.1"/>
    <property type="molecule type" value="Genomic_DNA"/>
</dbReference>
<evidence type="ECO:0000256" key="3">
    <source>
        <dbReference type="ARBA" id="ARBA00023125"/>
    </source>
</evidence>
<dbReference type="Pfam" id="PF00126">
    <property type="entry name" value="HTH_1"/>
    <property type="match status" value="1"/>
</dbReference>
<evidence type="ECO:0000256" key="1">
    <source>
        <dbReference type="ARBA" id="ARBA00009437"/>
    </source>
</evidence>
<feature type="region of interest" description="Disordered" evidence="5">
    <location>
        <begin position="323"/>
        <end position="342"/>
    </location>
</feature>
<evidence type="ECO:0000259" key="6">
    <source>
        <dbReference type="PROSITE" id="PS50931"/>
    </source>
</evidence>
<keyword evidence="8" id="KW-1185">Reference proteome</keyword>
<keyword evidence="4" id="KW-0804">Transcription</keyword>
<keyword evidence="2" id="KW-0805">Transcription regulation</keyword>
<dbReference type="PANTHER" id="PTHR30419">
    <property type="entry name" value="HTH-TYPE TRANSCRIPTIONAL REGULATOR YBHD"/>
    <property type="match status" value="1"/>
</dbReference>
<dbReference type="InterPro" id="IPR050950">
    <property type="entry name" value="HTH-type_LysR_regulators"/>
</dbReference>
<protein>
    <submittedName>
        <fullName evidence="7">LysR substrate-binding domain-containing protein</fullName>
    </submittedName>
</protein>
<evidence type="ECO:0000256" key="2">
    <source>
        <dbReference type="ARBA" id="ARBA00023015"/>
    </source>
</evidence>
<dbReference type="Proteomes" id="UP001500975">
    <property type="component" value="Unassembled WGS sequence"/>
</dbReference>
<dbReference type="PROSITE" id="PS50931">
    <property type="entry name" value="HTH_LYSR"/>
    <property type="match status" value="1"/>
</dbReference>
<feature type="domain" description="HTH lysR-type" evidence="6">
    <location>
        <begin position="21"/>
        <end position="78"/>
    </location>
</feature>
<reference evidence="8" key="1">
    <citation type="journal article" date="2019" name="Int. J. Syst. Evol. Microbiol.">
        <title>The Global Catalogue of Microorganisms (GCM) 10K type strain sequencing project: providing services to taxonomists for standard genome sequencing and annotation.</title>
        <authorList>
            <consortium name="The Broad Institute Genomics Platform"/>
            <consortium name="The Broad Institute Genome Sequencing Center for Infectious Disease"/>
            <person name="Wu L."/>
            <person name="Ma J."/>
        </authorList>
    </citation>
    <scope>NUCLEOTIDE SEQUENCE [LARGE SCALE GENOMIC DNA]</scope>
    <source>
        <strain evidence="8">JCM 17804</strain>
    </source>
</reference>
<dbReference type="PANTHER" id="PTHR30419:SF8">
    <property type="entry name" value="NITROGEN ASSIMILATION TRANSCRIPTIONAL ACTIVATOR-RELATED"/>
    <property type="match status" value="1"/>
</dbReference>
<evidence type="ECO:0000313" key="7">
    <source>
        <dbReference type="EMBL" id="GAA4351796.1"/>
    </source>
</evidence>
<comment type="similarity">
    <text evidence="1">Belongs to the LysR transcriptional regulatory family.</text>
</comment>
<evidence type="ECO:0000256" key="5">
    <source>
        <dbReference type="SAM" id="MobiDB-lite"/>
    </source>
</evidence>
<dbReference type="InterPro" id="IPR036390">
    <property type="entry name" value="WH_DNA-bd_sf"/>
</dbReference>
<evidence type="ECO:0000313" key="8">
    <source>
        <dbReference type="Proteomes" id="UP001500975"/>
    </source>
</evidence>
<comment type="caution">
    <text evidence="7">The sequence shown here is derived from an EMBL/GenBank/DDBJ whole genome shotgun (WGS) entry which is preliminary data.</text>
</comment>
<evidence type="ECO:0000256" key="4">
    <source>
        <dbReference type="ARBA" id="ARBA00023163"/>
    </source>
</evidence>
<dbReference type="InterPro" id="IPR000847">
    <property type="entry name" value="LysR_HTH_N"/>
</dbReference>
<dbReference type="PRINTS" id="PR00039">
    <property type="entry name" value="HTHLYSR"/>
</dbReference>
<proteinExistence type="inferred from homology"/>
<feature type="compositionally biased region" description="Basic and acidic residues" evidence="5">
    <location>
        <begin position="323"/>
        <end position="334"/>
    </location>
</feature>
<dbReference type="SUPFAM" id="SSF46785">
    <property type="entry name" value="Winged helix' DNA-binding domain"/>
    <property type="match status" value="1"/>
</dbReference>
<accession>A0ABP8I5C5</accession>
<name>A0ABP8I5C5_9BURK</name>
<dbReference type="Gene3D" id="1.10.10.10">
    <property type="entry name" value="Winged helix-like DNA-binding domain superfamily/Winged helix DNA-binding domain"/>
    <property type="match status" value="1"/>
</dbReference>
<keyword evidence="3" id="KW-0238">DNA-binding</keyword>